<name>A0A7W7REZ6_9ACTN</name>
<gene>
    <name evidence="5" type="ORF">F4561_001592</name>
</gene>
<dbReference type="RefSeq" id="WP_184576173.1">
    <property type="nucleotide sequence ID" value="NZ_JACHJT010000001.1"/>
</dbReference>
<dbReference type="AlphaFoldDB" id="A0A7W7REZ6"/>
<feature type="domain" description="Plastocyanin-like" evidence="4">
    <location>
        <begin position="165"/>
        <end position="208"/>
    </location>
</feature>
<dbReference type="InterPro" id="IPR045087">
    <property type="entry name" value="Cu-oxidase_fam"/>
</dbReference>
<evidence type="ECO:0000259" key="4">
    <source>
        <dbReference type="Pfam" id="PF07732"/>
    </source>
</evidence>
<dbReference type="CDD" id="cd14448">
    <property type="entry name" value="CuRO_2_BOD_CotA_like"/>
    <property type="match status" value="1"/>
</dbReference>
<feature type="domain" description="Plastocyanin-like" evidence="3">
    <location>
        <begin position="409"/>
        <end position="517"/>
    </location>
</feature>
<evidence type="ECO:0000256" key="1">
    <source>
        <dbReference type="ARBA" id="ARBA00010609"/>
    </source>
</evidence>
<protein>
    <submittedName>
        <fullName evidence="5">Spore coat protein A</fullName>
    </submittedName>
</protein>
<dbReference type="GO" id="GO:0016491">
    <property type="term" value="F:oxidoreductase activity"/>
    <property type="evidence" value="ECO:0007669"/>
    <property type="project" value="InterPro"/>
</dbReference>
<dbReference type="PANTHER" id="PTHR48267:SF1">
    <property type="entry name" value="BILIRUBIN OXIDASE"/>
    <property type="match status" value="1"/>
</dbReference>
<keyword evidence="6" id="KW-1185">Reference proteome</keyword>
<keyword evidence="5" id="KW-0167">Capsid protein</keyword>
<dbReference type="InterPro" id="IPR006311">
    <property type="entry name" value="TAT_signal"/>
</dbReference>
<evidence type="ECO:0000256" key="2">
    <source>
        <dbReference type="SAM" id="SignalP"/>
    </source>
</evidence>
<dbReference type="Pfam" id="PF07732">
    <property type="entry name" value="Cu-oxidase_3"/>
    <property type="match status" value="2"/>
</dbReference>
<feature type="domain" description="Plastocyanin-like" evidence="4">
    <location>
        <begin position="79"/>
        <end position="141"/>
    </location>
</feature>
<feature type="chain" id="PRO_5038526739" evidence="2">
    <location>
        <begin position="20"/>
        <end position="518"/>
    </location>
</feature>
<reference evidence="5 6" key="1">
    <citation type="submission" date="2020-08" db="EMBL/GenBank/DDBJ databases">
        <title>Sequencing the genomes of 1000 actinobacteria strains.</title>
        <authorList>
            <person name="Klenk H.-P."/>
        </authorList>
    </citation>
    <scope>NUCLEOTIDE SEQUENCE [LARGE SCALE GENOMIC DNA]</scope>
    <source>
        <strain evidence="5 6">DSM 102030</strain>
    </source>
</reference>
<dbReference type="InterPro" id="IPR011706">
    <property type="entry name" value="Cu-oxidase_C"/>
</dbReference>
<keyword evidence="5" id="KW-0946">Virion</keyword>
<dbReference type="GO" id="GO:0005507">
    <property type="term" value="F:copper ion binding"/>
    <property type="evidence" value="ECO:0007669"/>
    <property type="project" value="InterPro"/>
</dbReference>
<dbReference type="InterPro" id="IPR011707">
    <property type="entry name" value="Cu-oxidase-like_N"/>
</dbReference>
<dbReference type="Gene3D" id="2.60.40.420">
    <property type="entry name" value="Cupredoxins - blue copper proteins"/>
    <property type="match status" value="3"/>
</dbReference>
<dbReference type="Pfam" id="PF07731">
    <property type="entry name" value="Cu-oxidase_2"/>
    <property type="match status" value="1"/>
</dbReference>
<feature type="signal peptide" evidence="2">
    <location>
        <begin position="1"/>
        <end position="19"/>
    </location>
</feature>
<accession>A0A7W7REZ6</accession>
<keyword evidence="2" id="KW-0732">Signal</keyword>
<dbReference type="PROSITE" id="PS51318">
    <property type="entry name" value="TAT"/>
    <property type="match status" value="1"/>
</dbReference>
<evidence type="ECO:0000259" key="3">
    <source>
        <dbReference type="Pfam" id="PF07731"/>
    </source>
</evidence>
<dbReference type="EMBL" id="JACHJT010000001">
    <property type="protein sequence ID" value="MBB4930772.1"/>
    <property type="molecule type" value="Genomic_DNA"/>
</dbReference>
<comment type="similarity">
    <text evidence="1">Belongs to the multicopper oxidase family.</text>
</comment>
<evidence type="ECO:0000313" key="6">
    <source>
        <dbReference type="Proteomes" id="UP000523007"/>
    </source>
</evidence>
<dbReference type="Proteomes" id="UP000523007">
    <property type="component" value="Unassembled WGS sequence"/>
</dbReference>
<dbReference type="SUPFAM" id="SSF49503">
    <property type="entry name" value="Cupredoxins"/>
    <property type="match status" value="2"/>
</dbReference>
<sequence>MSGPSRRTFLLGTGAAVLAAGGSAALGTTFRGSTSTGTLLRSQVPLPEAFRTPLTLPPVLQPVSSTTTGDVYEITQKVATAEILDGVKTQLWGYDGLVPGPTLMTRRGRRVTVRHRNALPVPTVVHLHGGHTPPEHDGYPTDLILPVDADDATTEHGHGGRVSHGERVYEYDNDQRAATLWYHDHRMDFTGPAVWRGLAGLHIVTDDEEQALPLPDGDRDLPLVLMDRSFEADGSLAYPSVDETLTTTPGVSEPYEAGVLGDVILVNWTPWPFYEVDAVRYRLRFLNASNARRFRLRLDPAPDGVTEPFVQIASDGGLLAAPIAHPHLDLASAERQEVVVDFSGYRAGQRVRLVNEFGGGSTRRVMEFRVTRTASDDSTVPDSLSTVEPLDPAAATVERDMVFRSQAIDGQRGWTINGEPFSVDSAHAAPKQGAVEIWHLYGDFHHPIHLHLVHFQVLGRGTKRPGRFDHGWKDTLDLRPAEQARIIARFDGPKGTYVFHCHNLEHEDMMMMGNFEVT</sequence>
<comment type="caution">
    <text evidence="5">The sequence shown here is derived from an EMBL/GenBank/DDBJ whole genome shotgun (WGS) entry which is preliminary data.</text>
</comment>
<dbReference type="InterPro" id="IPR008972">
    <property type="entry name" value="Cupredoxin"/>
</dbReference>
<organism evidence="5 6">
    <name type="scientific">Lipingzhangella halophila</name>
    <dbReference type="NCBI Taxonomy" id="1783352"/>
    <lineage>
        <taxon>Bacteria</taxon>
        <taxon>Bacillati</taxon>
        <taxon>Actinomycetota</taxon>
        <taxon>Actinomycetes</taxon>
        <taxon>Streptosporangiales</taxon>
        <taxon>Nocardiopsidaceae</taxon>
        <taxon>Lipingzhangella</taxon>
    </lineage>
</organism>
<proteinExistence type="inferred from homology"/>
<evidence type="ECO:0000313" key="5">
    <source>
        <dbReference type="EMBL" id="MBB4930772.1"/>
    </source>
</evidence>
<dbReference type="PANTHER" id="PTHR48267">
    <property type="entry name" value="CUPREDOXIN SUPERFAMILY PROTEIN"/>
    <property type="match status" value="1"/>
</dbReference>